<dbReference type="InterPro" id="IPR013766">
    <property type="entry name" value="Thioredoxin_domain"/>
</dbReference>
<evidence type="ECO:0000259" key="14">
    <source>
        <dbReference type="PROSITE" id="PS51082"/>
    </source>
</evidence>
<feature type="transmembrane region" description="Helical" evidence="13">
    <location>
        <begin position="196"/>
        <end position="217"/>
    </location>
</feature>
<dbReference type="GO" id="GO:0003756">
    <property type="term" value="F:protein disulfide isomerase activity"/>
    <property type="evidence" value="ECO:0007669"/>
    <property type="project" value="UniProtKB-EC"/>
</dbReference>
<feature type="disulfide bond" description="Redox-active" evidence="11">
    <location>
        <begin position="1428"/>
        <end position="1431"/>
    </location>
</feature>
<evidence type="ECO:0000256" key="5">
    <source>
        <dbReference type="ARBA" id="ARBA00022729"/>
    </source>
</evidence>
<evidence type="ECO:0000313" key="17">
    <source>
        <dbReference type="Proteomes" id="UP000623467"/>
    </source>
</evidence>
<dbReference type="InterPro" id="IPR003124">
    <property type="entry name" value="WH2_dom"/>
</dbReference>
<gene>
    <name evidence="16" type="ORF">MSAN_01451600</name>
</gene>
<feature type="domain" description="WH2" evidence="14">
    <location>
        <begin position="665"/>
        <end position="682"/>
    </location>
</feature>
<evidence type="ECO:0000256" key="8">
    <source>
        <dbReference type="ARBA" id="ARBA00023157"/>
    </source>
</evidence>
<comment type="catalytic activity">
    <reaction evidence="1">
        <text>Catalyzes the rearrangement of -S-S- bonds in proteins.</text>
        <dbReference type="EC" id="5.3.4.1"/>
    </reaction>
</comment>
<keyword evidence="13" id="KW-0812">Transmembrane</keyword>
<dbReference type="Gene3D" id="3.40.30.10">
    <property type="entry name" value="Glutaredoxin"/>
    <property type="match status" value="4"/>
</dbReference>
<dbReference type="PROSITE" id="PS00194">
    <property type="entry name" value="THIOREDOXIN_1"/>
    <property type="match status" value="2"/>
</dbReference>
<evidence type="ECO:0000256" key="11">
    <source>
        <dbReference type="PIRSR" id="PIRSR605792-51"/>
    </source>
</evidence>
<evidence type="ECO:0000256" key="2">
    <source>
        <dbReference type="ARBA" id="ARBA00004319"/>
    </source>
</evidence>
<keyword evidence="9 16" id="KW-0413">Isomerase</keyword>
<feature type="transmembrane region" description="Helical" evidence="13">
    <location>
        <begin position="89"/>
        <end position="112"/>
    </location>
</feature>
<evidence type="ECO:0000256" key="6">
    <source>
        <dbReference type="ARBA" id="ARBA00022737"/>
    </source>
</evidence>
<evidence type="ECO:0000256" key="12">
    <source>
        <dbReference type="SAM" id="MobiDB-lite"/>
    </source>
</evidence>
<dbReference type="SUPFAM" id="SSF52833">
    <property type="entry name" value="Thioredoxin-like"/>
    <property type="match status" value="4"/>
</dbReference>
<dbReference type="CDD" id="cd02961">
    <property type="entry name" value="PDI_a_family"/>
    <property type="match status" value="1"/>
</dbReference>
<dbReference type="Proteomes" id="UP000623467">
    <property type="component" value="Unassembled WGS sequence"/>
</dbReference>
<evidence type="ECO:0000256" key="3">
    <source>
        <dbReference type="ARBA" id="ARBA00006347"/>
    </source>
</evidence>
<dbReference type="OrthoDB" id="427280at2759"/>
<dbReference type="NCBIfam" id="TIGR01130">
    <property type="entry name" value="ER_PDI_fam"/>
    <property type="match status" value="1"/>
</dbReference>
<evidence type="ECO:0000256" key="4">
    <source>
        <dbReference type="ARBA" id="ARBA00012723"/>
    </source>
</evidence>
<dbReference type="InterPro" id="IPR017937">
    <property type="entry name" value="Thioredoxin_CS"/>
</dbReference>
<keyword evidence="6" id="KW-0677">Repeat</keyword>
<dbReference type="PRINTS" id="PR00421">
    <property type="entry name" value="THIOREDOXIN"/>
</dbReference>
<keyword evidence="13" id="KW-0472">Membrane</keyword>
<keyword evidence="8 11" id="KW-1015">Disulfide bond</keyword>
<organism evidence="16 17">
    <name type="scientific">Mycena sanguinolenta</name>
    <dbReference type="NCBI Taxonomy" id="230812"/>
    <lineage>
        <taxon>Eukaryota</taxon>
        <taxon>Fungi</taxon>
        <taxon>Dikarya</taxon>
        <taxon>Basidiomycota</taxon>
        <taxon>Agaricomycotina</taxon>
        <taxon>Agaricomycetes</taxon>
        <taxon>Agaricomycetidae</taxon>
        <taxon>Agaricales</taxon>
        <taxon>Marasmiineae</taxon>
        <taxon>Mycenaceae</taxon>
        <taxon>Mycena</taxon>
    </lineage>
</organism>
<feature type="region of interest" description="Disordered" evidence="12">
    <location>
        <begin position="490"/>
        <end position="558"/>
    </location>
</feature>
<keyword evidence="13" id="KW-1133">Transmembrane helix</keyword>
<dbReference type="EMBL" id="JACAZH010000011">
    <property type="protein sequence ID" value="KAF7355350.1"/>
    <property type="molecule type" value="Genomic_DNA"/>
</dbReference>
<dbReference type="PROSITE" id="PS51082">
    <property type="entry name" value="WH2"/>
    <property type="match status" value="1"/>
</dbReference>
<evidence type="ECO:0000256" key="10">
    <source>
        <dbReference type="ARBA" id="ARBA00023284"/>
    </source>
</evidence>
<feature type="transmembrane region" description="Helical" evidence="13">
    <location>
        <begin position="238"/>
        <end position="259"/>
    </location>
</feature>
<evidence type="ECO:0000313" key="16">
    <source>
        <dbReference type="EMBL" id="KAF7355350.1"/>
    </source>
</evidence>
<evidence type="ECO:0000256" key="7">
    <source>
        <dbReference type="ARBA" id="ARBA00022824"/>
    </source>
</evidence>
<dbReference type="GO" id="GO:0006457">
    <property type="term" value="P:protein folding"/>
    <property type="evidence" value="ECO:0007669"/>
    <property type="project" value="TreeGrafter"/>
</dbReference>
<dbReference type="InterPro" id="IPR005792">
    <property type="entry name" value="Prot_disulphide_isomerase"/>
</dbReference>
<evidence type="ECO:0000256" key="13">
    <source>
        <dbReference type="SAM" id="Phobius"/>
    </source>
</evidence>
<dbReference type="PROSITE" id="PS51352">
    <property type="entry name" value="THIOREDOXIN_2"/>
    <property type="match status" value="2"/>
</dbReference>
<feature type="disulfide bond" description="Redox-active" evidence="11">
    <location>
        <begin position="1090"/>
        <end position="1093"/>
    </location>
</feature>
<feature type="region of interest" description="Disordered" evidence="12">
    <location>
        <begin position="681"/>
        <end position="764"/>
    </location>
</feature>
<feature type="compositionally biased region" description="Low complexity" evidence="12">
    <location>
        <begin position="915"/>
        <end position="936"/>
    </location>
</feature>
<feature type="region of interest" description="Disordered" evidence="12">
    <location>
        <begin position="307"/>
        <end position="383"/>
    </location>
</feature>
<keyword evidence="17" id="KW-1185">Reference proteome</keyword>
<keyword evidence="5" id="KW-0732">Signal</keyword>
<feature type="transmembrane region" description="Helical" evidence="13">
    <location>
        <begin position="124"/>
        <end position="144"/>
    </location>
</feature>
<comment type="subcellular location">
    <subcellularLocation>
        <location evidence="2">Endoplasmic reticulum lumen</location>
    </subcellularLocation>
</comment>
<comment type="caution">
    <text evidence="16">The sequence shown here is derived from an EMBL/GenBank/DDBJ whole genome shotgun (WGS) entry which is preliminary data.</text>
</comment>
<feature type="compositionally biased region" description="Low complexity" evidence="12">
    <location>
        <begin position="812"/>
        <end position="833"/>
    </location>
</feature>
<accession>A0A8H6Y6U5</accession>
<evidence type="ECO:0000259" key="15">
    <source>
        <dbReference type="PROSITE" id="PS51352"/>
    </source>
</evidence>
<dbReference type="Pfam" id="PF13848">
    <property type="entry name" value="Thioredoxin_6"/>
    <property type="match status" value="1"/>
</dbReference>
<dbReference type="CDD" id="cd02981">
    <property type="entry name" value="PDI_b_family"/>
    <property type="match status" value="1"/>
</dbReference>
<dbReference type="CDD" id="cd02995">
    <property type="entry name" value="PDI_a_PDI_a'_C"/>
    <property type="match status" value="1"/>
</dbReference>
<feature type="compositionally biased region" description="Basic and acidic residues" evidence="12">
    <location>
        <begin position="530"/>
        <end position="542"/>
    </location>
</feature>
<feature type="transmembrane region" description="Helical" evidence="13">
    <location>
        <begin position="156"/>
        <end position="176"/>
    </location>
</feature>
<evidence type="ECO:0000256" key="1">
    <source>
        <dbReference type="ARBA" id="ARBA00001182"/>
    </source>
</evidence>
<feature type="compositionally biased region" description="Low complexity" evidence="12">
    <location>
        <begin position="743"/>
        <end position="754"/>
    </location>
</feature>
<dbReference type="EC" id="5.3.4.1" evidence="4"/>
<sequence length="1540" mass="168223">MAIAGLDDTTPNFAVHPDYRQVATFALGWVFVTSLSSIISSVLIQRFFGFIRGSSGSQDLERSLSSEKLSLRSLDIENKLDLRHGYSNTALFALPLCFLFASVAQFASLLAFPFSGDATCAFVVAWGGMAAQSGRLVGALIVLFELRKMGIARWEFWVAIVWLIIGIAFIFLNNAVSVGILTPFQPLGVAYCDRKHFLPASLVSSLLYFALEVYAIARMMLLLSPNSQMIAVIKDNRVVRPFALIFLELLTLVPSAVFTNTLAEFVPFSVGAVAVLLAFRYRPSRSREEPSSPRLSSLSYVTYPSVVQNSRPSERQSISDSRQSRSDFARTELVGSSRPASIQPPSPAAAANSARRHPFSAIALSDPSLQNEEWNSRTARSTRTIDTEAARSIHNAVVQVGQRARAMSRNEDGAPLTGLIVPSQVAYAERLDHDYAAATSLPTPTPLRPTIQTPMSNYDEDENVSELISPASRIPRGNFRISRFGEASSKQLDSRRNTFRTSYRTSFAPETVPSSPESEVSRMDGPVPLHDARSISSSERRHSTSVSGTAESTVEHRRSVSIPEGYDDEMADIQRRAVPCRWIWWTKSFIFKRVAAIYPPTSTVTASSGNSCSDSVIPCCRRTGGSDTARAPSSTVCTERTILFVDPLVAFLEHVPVLSFVHPVQFHELLAQIQAGKRLKKATTNDRSAPQVEAPKGGGGGGGGAGRAAPSVPSAGGGGPPQLGGLFAGGMPKLKPAANTNLARPPTIAKAPAIPKRDVPTPSAPHRRVELFRRQQHRQHQHLQADLPRLQLLRPELSPHRPERFPPPAPAAPCSCSSPKSSASAPQRQPPRSTSTAFSAPLAAHLLHPRQSLGLFPRHPLAARPPDRPVEQCLPHPQPLAELLRLLRQDRLVLGLLAQPPAGAVPAPPPRKSTVNNAGPPAPPARVRALSEAEPAAPKPSPPPPSRASLAPPPLRQRTISAGNQPVVNGTNGINARPPPPRRKIPSPPPNAGPHTFPVSDFPPPRPFEKATSIRVRSGSRVYKSRVASNWLFIRPTMRLSTLFAPSLLAFVSLVLADDAPSDVISLTASTFSSINSESLILVEFFAPWCGHCKALAPHYEEAATALKEKNIKLAKVDCVDEADLCQSNGIQGYPTLKVYRNGTPTDYTGPRKAEGIIGYMVKQSLPAVTEVTASNHDEFKQADNLVVIAYLSSTTDAPAPAFSATAEKHRDDYLFGMSTDQAALAAAKVTVPSIVVYRKFDEPSVVYPFPVLDAGVSDLEDWIKELSVPTLDEVSSENYAVYAQSPKPLAYLFLDPSSEHKDAEIAMLRPVASKYKSKMNFVWIDAIKYGDHARGLNLVEVKWPSFVIQNLQKQLKYPYDQSKDLEADGIEAWVKAYLDGELTPQLKSEPIPESQDENVYYLVSKEFDQVVFDDSKDVFVEFYASWCGHCKRLKPIWDSLGDHFAPLKKTLTIAKMEAQENDLPPSVPFTISGFPTIKFKKAGTRDFIDYEGDRSYESLVAFLQEHAVNSLDIPDVPEEPAVVVEDAQEQVPVEVHDEL</sequence>
<feature type="region of interest" description="Disordered" evidence="12">
    <location>
        <begin position="901"/>
        <end position="1010"/>
    </location>
</feature>
<feature type="compositionally biased region" description="Polar residues" evidence="12">
    <location>
        <begin position="958"/>
        <end position="974"/>
    </location>
</feature>
<dbReference type="GO" id="GO:0003779">
    <property type="term" value="F:actin binding"/>
    <property type="evidence" value="ECO:0007669"/>
    <property type="project" value="InterPro"/>
</dbReference>
<name>A0A8H6Y6U5_9AGAR</name>
<dbReference type="InterPro" id="IPR036249">
    <property type="entry name" value="Thioredoxin-like_sf"/>
</dbReference>
<protein>
    <recommendedName>
        <fullName evidence="4">protein disulfide-isomerase</fullName>
        <ecNumber evidence="4">5.3.4.1</ecNumber>
    </recommendedName>
</protein>
<dbReference type="CDD" id="cd02982">
    <property type="entry name" value="PDI_b'_family"/>
    <property type="match status" value="1"/>
</dbReference>
<proteinExistence type="inferred from homology"/>
<dbReference type="GO" id="GO:0005788">
    <property type="term" value="C:endoplasmic reticulum lumen"/>
    <property type="evidence" value="ECO:0007669"/>
    <property type="project" value="UniProtKB-SubCell"/>
</dbReference>
<dbReference type="PANTHER" id="PTHR18929">
    <property type="entry name" value="PROTEIN DISULFIDE ISOMERASE"/>
    <property type="match status" value="1"/>
</dbReference>
<feature type="compositionally biased region" description="Pro residues" evidence="12">
    <location>
        <begin position="937"/>
        <end position="955"/>
    </location>
</feature>
<keyword evidence="7" id="KW-0256">Endoplasmic reticulum</keyword>
<feature type="region of interest" description="Disordered" evidence="12">
    <location>
        <begin position="798"/>
        <end position="837"/>
    </location>
</feature>
<dbReference type="Pfam" id="PF00085">
    <property type="entry name" value="Thioredoxin"/>
    <property type="match status" value="2"/>
</dbReference>
<reference evidence="16" key="1">
    <citation type="submission" date="2020-05" db="EMBL/GenBank/DDBJ databases">
        <title>Mycena genomes resolve the evolution of fungal bioluminescence.</title>
        <authorList>
            <person name="Tsai I.J."/>
        </authorList>
    </citation>
    <scope>NUCLEOTIDE SEQUENCE</scope>
    <source>
        <strain evidence="16">160909Yilan</strain>
    </source>
</reference>
<feature type="domain" description="Thioredoxin" evidence="15">
    <location>
        <begin position="1043"/>
        <end position="1167"/>
    </location>
</feature>
<comment type="similarity">
    <text evidence="3">Belongs to the protein disulfide isomerase family.</text>
</comment>
<evidence type="ECO:0000256" key="9">
    <source>
        <dbReference type="ARBA" id="ARBA00023235"/>
    </source>
</evidence>
<feature type="domain" description="Thioredoxin" evidence="15">
    <location>
        <begin position="1378"/>
        <end position="1509"/>
    </location>
</feature>
<keyword evidence="10 11" id="KW-0676">Redox-active center</keyword>
<feature type="compositionally biased region" description="Polar residues" evidence="12">
    <location>
        <begin position="367"/>
        <end position="382"/>
    </location>
</feature>
<dbReference type="FunFam" id="3.40.30.10:FF:000017">
    <property type="entry name" value="Protein disulfide-isomerase A4"/>
    <property type="match status" value="1"/>
</dbReference>
<feature type="compositionally biased region" description="Gly residues" evidence="12">
    <location>
        <begin position="696"/>
        <end position="706"/>
    </location>
</feature>
<feature type="compositionally biased region" description="Gly residues" evidence="12">
    <location>
        <begin position="715"/>
        <end position="728"/>
    </location>
</feature>
<dbReference type="Pfam" id="PF02205">
    <property type="entry name" value="WH2"/>
    <property type="match status" value="1"/>
</dbReference>
<dbReference type="GO" id="GO:0034976">
    <property type="term" value="P:response to endoplasmic reticulum stress"/>
    <property type="evidence" value="ECO:0007669"/>
    <property type="project" value="TreeGrafter"/>
</dbReference>
<dbReference type="PANTHER" id="PTHR18929:SF132">
    <property type="entry name" value="PROTEIN DISULFIDE-ISOMERASE A3"/>
    <property type="match status" value="1"/>
</dbReference>
<feature type="transmembrane region" description="Helical" evidence="13">
    <location>
        <begin position="22"/>
        <end position="44"/>
    </location>
</feature>